<dbReference type="KEGG" id="mgau:MGALJ_17780"/>
<protein>
    <recommendedName>
        <fullName evidence="5">Ankyrin repeat domain-containing protein</fullName>
    </recommendedName>
</protein>
<proteinExistence type="predicted"/>
<sequence>MTEIARYQEGSVEVIVSRDGDDLTFASAYEDSGRTITEEHRIPERDFVLKGTGPWPWFDLGSRRAGALTVLDALGAGRPAWTEPLARSELDLFERAHRGDTGVIELLAMGADPDPVDACGATPLWYALRSLAAGISVALIDADADAGRRIELSARGDKFTTILHEIVRRGRTVALNHALAHGVDPGLVDSDGATPMHVLNDSADNVNPEIVRALARAGASINAPLPSGTQPIELAARMILPATVAAMVELGADPVRGLDALMSWWAVGAAFNAYRAVAVADLVDLLREGGAGVSQRHRELAAQAGAPEVEAALRR</sequence>
<evidence type="ECO:0000313" key="4">
    <source>
        <dbReference type="Proteomes" id="UP000465785"/>
    </source>
</evidence>
<keyword evidence="4" id="KW-1185">Reference proteome</keyword>
<dbReference type="EMBL" id="AP022601">
    <property type="protein sequence ID" value="BBY92109.1"/>
    <property type="molecule type" value="Genomic_DNA"/>
</dbReference>
<dbReference type="RefSeq" id="WP_163728614.1">
    <property type="nucleotide sequence ID" value="NZ_AP022601.1"/>
</dbReference>
<keyword evidence="2" id="KW-0040">ANK repeat</keyword>
<name>A0A9W4FEN8_9MYCO</name>
<evidence type="ECO:0000256" key="2">
    <source>
        <dbReference type="ARBA" id="ARBA00023043"/>
    </source>
</evidence>
<dbReference type="InterPro" id="IPR002110">
    <property type="entry name" value="Ankyrin_rpt"/>
</dbReference>
<organism evidence="3 4">
    <name type="scientific">Mycobacterium gallinarum</name>
    <dbReference type="NCBI Taxonomy" id="39689"/>
    <lineage>
        <taxon>Bacteria</taxon>
        <taxon>Bacillati</taxon>
        <taxon>Actinomycetota</taxon>
        <taxon>Actinomycetes</taxon>
        <taxon>Mycobacteriales</taxon>
        <taxon>Mycobacteriaceae</taxon>
        <taxon>Mycobacterium</taxon>
    </lineage>
</organism>
<dbReference type="InterPro" id="IPR036770">
    <property type="entry name" value="Ankyrin_rpt-contain_sf"/>
</dbReference>
<gene>
    <name evidence="3" type="ORF">MGALJ_17780</name>
</gene>
<dbReference type="Gene3D" id="1.25.40.20">
    <property type="entry name" value="Ankyrin repeat-containing domain"/>
    <property type="match status" value="1"/>
</dbReference>
<evidence type="ECO:0000256" key="1">
    <source>
        <dbReference type="ARBA" id="ARBA00022737"/>
    </source>
</evidence>
<accession>A0A9W4FEN8</accession>
<evidence type="ECO:0008006" key="5">
    <source>
        <dbReference type="Google" id="ProtNLM"/>
    </source>
</evidence>
<keyword evidence="1" id="KW-0677">Repeat</keyword>
<reference evidence="3 4" key="1">
    <citation type="journal article" date="2019" name="Emerg. Microbes Infect.">
        <title>Comprehensive subspecies identification of 175 nontuberculous mycobacteria species based on 7547 genomic profiles.</title>
        <authorList>
            <person name="Matsumoto Y."/>
            <person name="Kinjo T."/>
            <person name="Motooka D."/>
            <person name="Nabeya D."/>
            <person name="Jung N."/>
            <person name="Uechi K."/>
            <person name="Horii T."/>
            <person name="Iida T."/>
            <person name="Fujita J."/>
            <person name="Nakamura S."/>
        </authorList>
    </citation>
    <scope>NUCLEOTIDE SEQUENCE [LARGE SCALE GENOMIC DNA]</scope>
    <source>
        <strain evidence="3 4">JCM 6399</strain>
    </source>
</reference>
<dbReference type="Proteomes" id="UP000465785">
    <property type="component" value="Chromosome"/>
</dbReference>
<dbReference type="PANTHER" id="PTHR24198">
    <property type="entry name" value="ANKYRIN REPEAT AND PROTEIN KINASE DOMAIN-CONTAINING PROTEIN"/>
    <property type="match status" value="1"/>
</dbReference>
<dbReference type="SMART" id="SM00248">
    <property type="entry name" value="ANK"/>
    <property type="match status" value="4"/>
</dbReference>
<evidence type="ECO:0000313" key="3">
    <source>
        <dbReference type="EMBL" id="BBY92109.1"/>
    </source>
</evidence>
<dbReference type="SUPFAM" id="SSF48403">
    <property type="entry name" value="Ankyrin repeat"/>
    <property type="match status" value="1"/>
</dbReference>
<dbReference type="PANTHER" id="PTHR24198:SF165">
    <property type="entry name" value="ANKYRIN REPEAT-CONTAINING PROTEIN-RELATED"/>
    <property type="match status" value="1"/>
</dbReference>
<dbReference type="AlphaFoldDB" id="A0A9W4FEN8"/>